<dbReference type="EMBL" id="VWAG01000037">
    <property type="protein sequence ID" value="KAA5254251.1"/>
    <property type="molecule type" value="Genomic_DNA"/>
</dbReference>
<evidence type="ECO:0000313" key="6">
    <source>
        <dbReference type="Proteomes" id="UP000440198"/>
    </source>
</evidence>
<evidence type="ECO:0000313" key="1">
    <source>
        <dbReference type="EMBL" id="CUO35722.1"/>
    </source>
</evidence>
<organism evidence="1 4">
    <name type="scientific">Bacteroides finegoldii</name>
    <dbReference type="NCBI Taxonomy" id="338188"/>
    <lineage>
        <taxon>Bacteria</taxon>
        <taxon>Pseudomonadati</taxon>
        <taxon>Bacteroidota</taxon>
        <taxon>Bacteroidia</taxon>
        <taxon>Bacteroidales</taxon>
        <taxon>Bacteroidaceae</taxon>
        <taxon>Bacteroides</taxon>
    </lineage>
</organism>
<evidence type="ECO:0000313" key="5">
    <source>
        <dbReference type="Proteomes" id="UP000421791"/>
    </source>
</evidence>
<evidence type="ECO:0000313" key="2">
    <source>
        <dbReference type="EMBL" id="KAA5228180.1"/>
    </source>
</evidence>
<reference evidence="1 4" key="1">
    <citation type="submission" date="2015-09" db="EMBL/GenBank/DDBJ databases">
        <authorList>
            <consortium name="Pathogen Informatics"/>
        </authorList>
    </citation>
    <scope>NUCLEOTIDE SEQUENCE [LARGE SCALE GENOMIC DNA]</scope>
    <source>
        <strain evidence="1 4">2789STDY5608840</strain>
    </source>
</reference>
<evidence type="ECO:0000313" key="4">
    <source>
        <dbReference type="Proteomes" id="UP000095517"/>
    </source>
</evidence>
<evidence type="ECO:0000313" key="3">
    <source>
        <dbReference type="EMBL" id="KAA5254251.1"/>
    </source>
</evidence>
<dbReference type="STRING" id="338188.ERS852397_01866"/>
<sequence length="135" mass="16081">MEITQLEQMTKEEVLNFIRKRLSFGSEIKRQLKHVDEDDFSKEHRRFEMSGCEQTTGWCTLFNTAILNEFANLGIYDYTSYLFLDFDKGTPTVYLKYYDENENLEYDLNGYTTTEIIFTIFELTIFSGRSKRPRS</sequence>
<dbReference type="Proteomes" id="UP000440198">
    <property type="component" value="Unassembled WGS sequence"/>
</dbReference>
<dbReference type="EMBL" id="VWAK01000040">
    <property type="protein sequence ID" value="KAA5228180.1"/>
    <property type="molecule type" value="Genomic_DNA"/>
</dbReference>
<dbReference type="RefSeq" id="WP_007756879.1">
    <property type="nucleotide sequence ID" value="NZ_CABIXA010000008.1"/>
</dbReference>
<gene>
    <name evidence="1" type="ORF">ERS852397_01866</name>
    <name evidence="3" type="ORF">F2Z09_16260</name>
    <name evidence="2" type="ORF">F2Z22_17925</name>
</gene>
<keyword evidence="6" id="KW-1185">Reference proteome</keyword>
<dbReference type="EMBL" id="CYZH01000008">
    <property type="protein sequence ID" value="CUO35722.1"/>
    <property type="molecule type" value="Genomic_DNA"/>
</dbReference>
<proteinExistence type="predicted"/>
<dbReference type="Proteomes" id="UP000095517">
    <property type="component" value="Unassembled WGS sequence"/>
</dbReference>
<dbReference type="AlphaFoldDB" id="A0A174ECW4"/>
<dbReference type="Proteomes" id="UP000421791">
    <property type="component" value="Unassembled WGS sequence"/>
</dbReference>
<name>A0A174ECW4_9BACE</name>
<reference evidence="5 6" key="2">
    <citation type="journal article" date="2019" name="Nat. Med.">
        <title>A library of human gut bacterial isolates paired with longitudinal multiomics data enables mechanistic microbiome research.</title>
        <authorList>
            <person name="Poyet M."/>
            <person name="Groussin M."/>
            <person name="Gibbons S.M."/>
            <person name="Avila-Pacheco J."/>
            <person name="Jiang X."/>
            <person name="Kearney S.M."/>
            <person name="Perrotta A.R."/>
            <person name="Berdy B."/>
            <person name="Zhao S."/>
            <person name="Lieberman T.D."/>
            <person name="Swanson P.K."/>
            <person name="Smith M."/>
            <person name="Roesemann S."/>
            <person name="Alexander J.E."/>
            <person name="Rich S.A."/>
            <person name="Livny J."/>
            <person name="Vlamakis H."/>
            <person name="Clish C."/>
            <person name="Bullock K."/>
            <person name="Deik A."/>
            <person name="Scott J."/>
            <person name="Pierce K.A."/>
            <person name="Xavier R.J."/>
            <person name="Alm E.J."/>
        </authorList>
    </citation>
    <scope>NUCLEOTIDE SEQUENCE [LARGE SCALE GENOMIC DNA]</scope>
    <source>
        <strain evidence="3 6">BIOML-A2</strain>
        <strain evidence="2 5">BIOML-A6</strain>
    </source>
</reference>
<protein>
    <submittedName>
        <fullName evidence="1">Uncharacterized protein</fullName>
    </submittedName>
</protein>
<dbReference type="GeneID" id="92987250"/>
<accession>A0A174ECW4</accession>